<evidence type="ECO:0008006" key="2">
    <source>
        <dbReference type="Google" id="ProtNLM"/>
    </source>
</evidence>
<evidence type="ECO:0000313" key="1">
    <source>
        <dbReference type="EMBL" id="SVC89833.1"/>
    </source>
</evidence>
<reference evidence="1" key="1">
    <citation type="submission" date="2018-05" db="EMBL/GenBank/DDBJ databases">
        <authorList>
            <person name="Lanie J.A."/>
            <person name="Ng W.-L."/>
            <person name="Kazmierczak K.M."/>
            <person name="Andrzejewski T.M."/>
            <person name="Davidsen T.M."/>
            <person name="Wayne K.J."/>
            <person name="Tettelin H."/>
            <person name="Glass J.I."/>
            <person name="Rusch D."/>
            <person name="Podicherti R."/>
            <person name="Tsui H.-C.T."/>
            <person name="Winkler M.E."/>
        </authorList>
    </citation>
    <scope>NUCLEOTIDE SEQUENCE</scope>
</reference>
<feature type="non-terminal residue" evidence="1">
    <location>
        <position position="92"/>
    </location>
</feature>
<name>A0A382QWE5_9ZZZZ</name>
<sequence>VTGALILALTACGHGMLYAPWSPSTQPGWTQEAGDASGGISVVEGPEPPLRLRWQQDIGKPPIGSPLLAGPLLLQWSKAPDLYVFDVATGTR</sequence>
<dbReference type="AlphaFoldDB" id="A0A382QWE5"/>
<organism evidence="1">
    <name type="scientific">marine metagenome</name>
    <dbReference type="NCBI Taxonomy" id="408172"/>
    <lineage>
        <taxon>unclassified sequences</taxon>
        <taxon>metagenomes</taxon>
        <taxon>ecological metagenomes</taxon>
    </lineage>
</organism>
<dbReference type="EMBL" id="UINC01117423">
    <property type="protein sequence ID" value="SVC89833.1"/>
    <property type="molecule type" value="Genomic_DNA"/>
</dbReference>
<gene>
    <name evidence="1" type="ORF">METZ01_LOCUS342687</name>
</gene>
<accession>A0A382QWE5</accession>
<feature type="non-terminal residue" evidence="1">
    <location>
        <position position="1"/>
    </location>
</feature>
<protein>
    <recommendedName>
        <fullName evidence="2">Pyrrolo-quinoline quinone</fullName>
    </recommendedName>
</protein>
<proteinExistence type="predicted"/>